<dbReference type="Proteomes" id="UP001267710">
    <property type="component" value="Unassembled WGS sequence"/>
</dbReference>
<comment type="caution">
    <text evidence="1">The sequence shown here is derived from an EMBL/GenBank/DDBJ whole genome shotgun (WGS) entry which is preliminary data.</text>
</comment>
<accession>A0ABU1IJ73</accession>
<dbReference type="InterPro" id="IPR009562">
    <property type="entry name" value="DUF1178"/>
</dbReference>
<name>A0ABU1IJ73_9BURK</name>
<proteinExistence type="predicted"/>
<dbReference type="RefSeq" id="WP_309831652.1">
    <property type="nucleotide sequence ID" value="NZ_JAVIZX010000001.1"/>
</dbReference>
<gene>
    <name evidence="1" type="ORF">QE399_004013</name>
</gene>
<dbReference type="Pfam" id="PF06676">
    <property type="entry name" value="DUF1178"/>
    <property type="match status" value="1"/>
</dbReference>
<dbReference type="PIRSF" id="PIRSF032131">
    <property type="entry name" value="UCP032131"/>
    <property type="match status" value="1"/>
</dbReference>
<evidence type="ECO:0000313" key="2">
    <source>
        <dbReference type="Proteomes" id="UP001267710"/>
    </source>
</evidence>
<reference evidence="1 2" key="1">
    <citation type="submission" date="2023-08" db="EMBL/GenBank/DDBJ databases">
        <title>Functional and genomic diversity of the sorghum phyllosphere microbiome.</title>
        <authorList>
            <person name="Shade A."/>
        </authorList>
    </citation>
    <scope>NUCLEOTIDE SEQUENCE [LARGE SCALE GENOMIC DNA]</scope>
    <source>
        <strain evidence="1 2">SORGH_AS_0335</strain>
    </source>
</reference>
<sequence length="174" mass="18540">MKVLDLFCAHDHAFEGWFGSEDDFQSQLGRGLVQCPLCGSSQIRKGLSAPRLNFGAQAPARAAGTDVPSGSEKGVAYPAPHAALSDPGSAVVPAGPLPDPRLQAAWLQLARHIVAHTEDVGSRFAQEARRIHYGESEERAIRGQATPQETAELLEEGVAVLPLLLPESAKETLQ</sequence>
<evidence type="ECO:0008006" key="3">
    <source>
        <dbReference type="Google" id="ProtNLM"/>
    </source>
</evidence>
<dbReference type="EMBL" id="JAVIZX010000001">
    <property type="protein sequence ID" value="MDR6216324.1"/>
    <property type="molecule type" value="Genomic_DNA"/>
</dbReference>
<organism evidence="1 2">
    <name type="scientific">Paracidovorax wautersii</name>
    <dbReference type="NCBI Taxonomy" id="1177982"/>
    <lineage>
        <taxon>Bacteria</taxon>
        <taxon>Pseudomonadati</taxon>
        <taxon>Pseudomonadota</taxon>
        <taxon>Betaproteobacteria</taxon>
        <taxon>Burkholderiales</taxon>
        <taxon>Comamonadaceae</taxon>
        <taxon>Paracidovorax</taxon>
    </lineage>
</organism>
<evidence type="ECO:0000313" key="1">
    <source>
        <dbReference type="EMBL" id="MDR6216324.1"/>
    </source>
</evidence>
<protein>
    <recommendedName>
        <fullName evidence="3">DUF1178 family protein</fullName>
    </recommendedName>
</protein>
<keyword evidence="2" id="KW-1185">Reference proteome</keyword>